<feature type="signal peptide" evidence="1">
    <location>
        <begin position="1"/>
        <end position="28"/>
    </location>
</feature>
<organism evidence="2 3">
    <name type="scientific">Pedobacter ureilyticus</name>
    <dbReference type="NCBI Taxonomy" id="1393051"/>
    <lineage>
        <taxon>Bacteria</taxon>
        <taxon>Pseudomonadati</taxon>
        <taxon>Bacteroidota</taxon>
        <taxon>Sphingobacteriia</taxon>
        <taxon>Sphingobacteriales</taxon>
        <taxon>Sphingobacteriaceae</taxon>
        <taxon>Pedobacter</taxon>
    </lineage>
</organism>
<comment type="caution">
    <text evidence="2">The sequence shown here is derived from an EMBL/GenBank/DDBJ whole genome shotgun (WGS) entry which is preliminary data.</text>
</comment>
<sequence length="165" mass="18564">MNNNTFQNLRCKLCYVLIACAISQTSFAKNHVSDDKNEVSKVTVSKSLPTFSLGRKTSLNIILQPNQAILSWSAIDLEDGKYLIYRSNDNVNFEKIGEKTIVGNAKEPSLYIFHDEELTKGLNSYKLVKQDNLGGAREIAIKGVFLDKREPNAFSNNPIPRINRI</sequence>
<evidence type="ECO:0000256" key="1">
    <source>
        <dbReference type="SAM" id="SignalP"/>
    </source>
</evidence>
<evidence type="ECO:0000313" key="3">
    <source>
        <dbReference type="Proteomes" id="UP001517247"/>
    </source>
</evidence>
<evidence type="ECO:0008006" key="4">
    <source>
        <dbReference type="Google" id="ProtNLM"/>
    </source>
</evidence>
<name>A0ABW9JE86_9SPHI</name>
<proteinExistence type="predicted"/>
<gene>
    <name evidence="2" type="ORF">E6A44_018780</name>
</gene>
<protein>
    <recommendedName>
        <fullName evidence="4">Glycosyl hydrolase family 32 N-terminal domain-containing protein</fullName>
    </recommendedName>
</protein>
<reference evidence="2 3" key="1">
    <citation type="submission" date="2024-12" db="EMBL/GenBank/DDBJ databases">
        <authorList>
            <person name="Hu S."/>
        </authorList>
    </citation>
    <scope>NUCLEOTIDE SEQUENCE [LARGE SCALE GENOMIC DNA]</scope>
    <source>
        <strain evidence="2 3">THG-T11</strain>
    </source>
</reference>
<feature type="chain" id="PRO_5047425100" description="Glycosyl hydrolase family 32 N-terminal domain-containing protein" evidence="1">
    <location>
        <begin position="29"/>
        <end position="165"/>
    </location>
</feature>
<dbReference type="RefSeq" id="WP_138724723.1">
    <property type="nucleotide sequence ID" value="NZ_SSHJ02000010.1"/>
</dbReference>
<dbReference type="Proteomes" id="UP001517247">
    <property type="component" value="Unassembled WGS sequence"/>
</dbReference>
<keyword evidence="3" id="KW-1185">Reference proteome</keyword>
<keyword evidence="1" id="KW-0732">Signal</keyword>
<accession>A0ABW9JE86</accession>
<evidence type="ECO:0000313" key="2">
    <source>
        <dbReference type="EMBL" id="MFN0257637.1"/>
    </source>
</evidence>
<dbReference type="EMBL" id="SSHJ02000010">
    <property type="protein sequence ID" value="MFN0257637.1"/>
    <property type="molecule type" value="Genomic_DNA"/>
</dbReference>